<evidence type="ECO:0000313" key="2">
    <source>
        <dbReference type="EMBL" id="GAA0593800.1"/>
    </source>
</evidence>
<protein>
    <submittedName>
        <fullName evidence="3">Uncharacterized protein</fullName>
    </submittedName>
</protein>
<comment type="caution">
    <text evidence="3">The sequence shown here is derived from an EMBL/GenBank/DDBJ whole genome shotgun (WGS) entry which is preliminary data.</text>
</comment>
<dbReference type="AlphaFoldDB" id="A0A7W7II87"/>
<dbReference type="EMBL" id="JACHMV010000001">
    <property type="protein sequence ID" value="MBB4777460.1"/>
    <property type="molecule type" value="Genomic_DNA"/>
</dbReference>
<proteinExistence type="predicted"/>
<evidence type="ECO:0000256" key="1">
    <source>
        <dbReference type="SAM" id="MobiDB-lite"/>
    </source>
</evidence>
<gene>
    <name evidence="3" type="ORF">F4557_005878</name>
    <name evidence="2" type="ORF">GCM10009546_65070</name>
</gene>
<dbReference type="Proteomes" id="UP000549343">
    <property type="component" value="Unassembled WGS sequence"/>
</dbReference>
<reference evidence="2" key="4">
    <citation type="submission" date="2023-12" db="EMBL/GenBank/DDBJ databases">
        <authorList>
            <person name="Sun Q."/>
            <person name="Inoue M."/>
        </authorList>
    </citation>
    <scope>NUCLEOTIDE SEQUENCE</scope>
    <source>
        <strain evidence="2">JCM 10667</strain>
    </source>
</reference>
<evidence type="ECO:0000313" key="4">
    <source>
        <dbReference type="Proteomes" id="UP000549343"/>
    </source>
</evidence>
<reference evidence="5" key="2">
    <citation type="journal article" date="2019" name="Int. J. Syst. Evol. Microbiol.">
        <title>The Global Catalogue of Microorganisms (GCM) 10K type strain sequencing project: providing services to taxonomists for standard genome sequencing and annotation.</title>
        <authorList>
            <consortium name="The Broad Institute Genomics Platform"/>
            <consortium name="The Broad Institute Genome Sequencing Center for Infectious Disease"/>
            <person name="Wu L."/>
            <person name="Ma J."/>
        </authorList>
    </citation>
    <scope>NUCLEOTIDE SEQUENCE [LARGE SCALE GENOMIC DNA]</scope>
    <source>
        <strain evidence="5">JCM 10667</strain>
    </source>
</reference>
<dbReference type="RefSeq" id="WP_268248580.1">
    <property type="nucleotide sequence ID" value="NZ_BAAAHD010000078.1"/>
</dbReference>
<evidence type="ECO:0000313" key="5">
    <source>
        <dbReference type="Proteomes" id="UP001501427"/>
    </source>
</evidence>
<organism evidence="3 4">
    <name type="scientific">Actinomadura livida</name>
    <dbReference type="NCBI Taxonomy" id="79909"/>
    <lineage>
        <taxon>Bacteria</taxon>
        <taxon>Bacillati</taxon>
        <taxon>Actinomycetota</taxon>
        <taxon>Actinomycetes</taxon>
        <taxon>Streptosporangiales</taxon>
        <taxon>Thermomonosporaceae</taxon>
        <taxon>Actinomadura</taxon>
    </lineage>
</organism>
<feature type="compositionally biased region" description="Basic and acidic residues" evidence="1">
    <location>
        <begin position="12"/>
        <end position="42"/>
    </location>
</feature>
<reference evidence="3 4" key="3">
    <citation type="submission" date="2020-08" db="EMBL/GenBank/DDBJ databases">
        <title>Sequencing the genomes of 1000 actinobacteria strains.</title>
        <authorList>
            <person name="Klenk H.-P."/>
        </authorList>
    </citation>
    <scope>NUCLEOTIDE SEQUENCE [LARGE SCALE GENOMIC DNA]</scope>
    <source>
        <strain evidence="3 4">DSM 44772</strain>
    </source>
</reference>
<evidence type="ECO:0000313" key="3">
    <source>
        <dbReference type="EMBL" id="MBB4777460.1"/>
    </source>
</evidence>
<dbReference type="EMBL" id="BAAAHD010000078">
    <property type="protein sequence ID" value="GAA0593800.1"/>
    <property type="molecule type" value="Genomic_DNA"/>
</dbReference>
<accession>A0A7W7II87</accession>
<keyword evidence="5" id="KW-1185">Reference proteome</keyword>
<name>A0A7W7II87_9ACTN</name>
<feature type="region of interest" description="Disordered" evidence="1">
    <location>
        <begin position="1"/>
        <end position="42"/>
    </location>
</feature>
<sequence>MSTPLANPRRTKIVEWPERRPAESDTERPVEAEVRQDDLAAR</sequence>
<reference evidence="2" key="1">
    <citation type="journal article" date="2014" name="Int. J. Syst. Evol. Microbiol.">
        <title>Complete genome of a new Firmicutes species belonging to the dominant human colonic microbiota ('Ruminococcus bicirculans') reveals two chromosomes and a selective capacity to utilize plant glucans.</title>
        <authorList>
            <consortium name="NISC Comparative Sequencing Program"/>
            <person name="Wegmann U."/>
            <person name="Louis P."/>
            <person name="Goesmann A."/>
            <person name="Henrissat B."/>
            <person name="Duncan S.H."/>
            <person name="Flint H.J."/>
        </authorList>
    </citation>
    <scope>NUCLEOTIDE SEQUENCE</scope>
    <source>
        <strain evidence="2">JCM 10667</strain>
    </source>
</reference>
<dbReference type="Proteomes" id="UP001501427">
    <property type="component" value="Unassembled WGS sequence"/>
</dbReference>